<keyword evidence="2" id="KW-1185">Reference proteome</keyword>
<dbReference type="AlphaFoldDB" id="A0A1E3W0Y8"/>
<dbReference type="InterPro" id="IPR021734">
    <property type="entry name" value="DUF3303"/>
</dbReference>
<sequence length="94" mass="10235">MRLMMRFSIPVERGNEAHKDGSMGPAIEAIVSETKAEAAYFTVEGGERTGYIFFETDDPAVLPKLNEAMFAALDAAIDIVPILTLDDLKRGLSS</sequence>
<proteinExistence type="predicted"/>
<comment type="caution">
    <text evidence="1">The sequence shown here is derived from an EMBL/GenBank/DDBJ whole genome shotgun (WGS) entry which is preliminary data.</text>
</comment>
<reference evidence="1 2" key="1">
    <citation type="journal article" date="2016" name="Environ. Microbiol.">
        <title>New Methyloceanibacter diversity from North Sea sediments includes methanotroph containing solely the soluble methane monooxygenase.</title>
        <authorList>
            <person name="Vekeman B."/>
            <person name="Kerckhof F.M."/>
            <person name="Cremers G."/>
            <person name="de Vos P."/>
            <person name="Vandamme P."/>
            <person name="Boon N."/>
            <person name="Op den Camp H.J."/>
            <person name="Heylen K."/>
        </authorList>
    </citation>
    <scope>NUCLEOTIDE SEQUENCE [LARGE SCALE GENOMIC DNA]</scope>
    <source>
        <strain evidence="1 2">R-67174</strain>
    </source>
</reference>
<name>A0A1E3W0Y8_9HYPH</name>
<dbReference type="EMBL" id="LPWG01000011">
    <property type="protein sequence ID" value="ODR99419.1"/>
    <property type="molecule type" value="Genomic_DNA"/>
</dbReference>
<organism evidence="1 2">
    <name type="scientific">Methyloceanibacter methanicus</name>
    <dbReference type="NCBI Taxonomy" id="1774968"/>
    <lineage>
        <taxon>Bacteria</taxon>
        <taxon>Pseudomonadati</taxon>
        <taxon>Pseudomonadota</taxon>
        <taxon>Alphaproteobacteria</taxon>
        <taxon>Hyphomicrobiales</taxon>
        <taxon>Hyphomicrobiaceae</taxon>
        <taxon>Methyloceanibacter</taxon>
    </lineage>
</organism>
<dbReference type="STRING" id="1774968.AUC68_05475"/>
<protein>
    <recommendedName>
        <fullName evidence="3">DUF3303 domain-containing protein</fullName>
    </recommendedName>
</protein>
<accession>A0A1E3W0Y8</accession>
<evidence type="ECO:0000313" key="2">
    <source>
        <dbReference type="Proteomes" id="UP000094501"/>
    </source>
</evidence>
<evidence type="ECO:0008006" key="3">
    <source>
        <dbReference type="Google" id="ProtNLM"/>
    </source>
</evidence>
<dbReference type="Proteomes" id="UP000094501">
    <property type="component" value="Unassembled WGS sequence"/>
</dbReference>
<gene>
    <name evidence="1" type="ORF">AUC68_05475</name>
</gene>
<evidence type="ECO:0000313" key="1">
    <source>
        <dbReference type="EMBL" id="ODR99419.1"/>
    </source>
</evidence>
<dbReference type="Pfam" id="PF11746">
    <property type="entry name" value="DUF3303"/>
    <property type="match status" value="1"/>
</dbReference>